<dbReference type="InterPro" id="IPR002347">
    <property type="entry name" value="SDR_fam"/>
</dbReference>
<evidence type="ECO:0008006" key="5">
    <source>
        <dbReference type="Google" id="ProtNLM"/>
    </source>
</evidence>
<dbReference type="GO" id="GO:0016491">
    <property type="term" value="F:oxidoreductase activity"/>
    <property type="evidence" value="ECO:0007669"/>
    <property type="project" value="UniProtKB-KW"/>
</dbReference>
<protein>
    <recommendedName>
        <fullName evidence="5">NAD(P)-binding protein</fullName>
    </recommendedName>
</protein>
<sequence length="271" mass="29896">MSFPYKTALVLGATSGIGLELANRLVSRGVYTIAVGRRQERLDAFVKQHGPSKAAGYAFDIEKFDTAGPFAATVTKNHPDLDCIFLNAGVQHVMHIGKPETISIAKIQQEINVNYIGMIAVTNAFLPFFQKKPTGSESAFIYTTTSLETIPYPMVFSYSASKAALRSYILSAREMIKEVGGPKINLVELYTPVVQTELHDHQPGWGPGRETGMPCSDFVTAAMKGFEAKDETVIVGDPQKAMWDEFEAKRNERTAPFWAMVKKFNPGVHEL</sequence>
<dbReference type="OrthoDB" id="37659at2759"/>
<dbReference type="EMBL" id="VIBQ01000009">
    <property type="protein sequence ID" value="KAB8336898.1"/>
    <property type="molecule type" value="Genomic_DNA"/>
</dbReference>
<gene>
    <name evidence="3" type="ORF">FH972_021205</name>
</gene>
<dbReference type="PRINTS" id="PR01167">
    <property type="entry name" value="INSADHFAMILY"/>
</dbReference>
<keyword evidence="4" id="KW-1185">Reference proteome</keyword>
<evidence type="ECO:0000313" key="3">
    <source>
        <dbReference type="EMBL" id="KAB8336898.1"/>
    </source>
</evidence>
<proteinExistence type="inferred from homology"/>
<dbReference type="Proteomes" id="UP000327013">
    <property type="component" value="Unassembled WGS sequence"/>
</dbReference>
<comment type="caution">
    <text evidence="3">The sequence shown here is derived from an EMBL/GenBank/DDBJ whole genome shotgun (WGS) entry which is preliminary data.</text>
</comment>
<comment type="similarity">
    <text evidence="1">Belongs to the short-chain dehydrogenases/reductases (SDR) family.</text>
</comment>
<evidence type="ECO:0000256" key="2">
    <source>
        <dbReference type="ARBA" id="ARBA00023002"/>
    </source>
</evidence>
<dbReference type="PANTHER" id="PTHR43669">
    <property type="entry name" value="5-KETO-D-GLUCONATE 5-REDUCTASE"/>
    <property type="match status" value="1"/>
</dbReference>
<evidence type="ECO:0000256" key="1">
    <source>
        <dbReference type="ARBA" id="ARBA00006484"/>
    </source>
</evidence>
<dbReference type="PANTHER" id="PTHR43669:SF11">
    <property type="entry name" value="SHORT-CHAIN DEHYDROGENASE_OXIDOREDUCTASE"/>
    <property type="match status" value="1"/>
</dbReference>
<dbReference type="InterPro" id="IPR036291">
    <property type="entry name" value="NAD(P)-bd_dom_sf"/>
</dbReference>
<dbReference type="Gene3D" id="3.40.50.720">
    <property type="entry name" value="NAD(P)-binding Rossmann-like Domain"/>
    <property type="match status" value="1"/>
</dbReference>
<dbReference type="SUPFAM" id="SSF51735">
    <property type="entry name" value="NAD(P)-binding Rossmann-fold domains"/>
    <property type="match status" value="1"/>
</dbReference>
<keyword evidence="2" id="KW-0560">Oxidoreductase</keyword>
<name>A0A5N6KNN9_9ROSI</name>
<organism evidence="3 4">
    <name type="scientific">Carpinus fangiana</name>
    <dbReference type="NCBI Taxonomy" id="176857"/>
    <lineage>
        <taxon>Eukaryota</taxon>
        <taxon>Viridiplantae</taxon>
        <taxon>Streptophyta</taxon>
        <taxon>Embryophyta</taxon>
        <taxon>Tracheophyta</taxon>
        <taxon>Spermatophyta</taxon>
        <taxon>Magnoliopsida</taxon>
        <taxon>eudicotyledons</taxon>
        <taxon>Gunneridae</taxon>
        <taxon>Pentapetalae</taxon>
        <taxon>rosids</taxon>
        <taxon>fabids</taxon>
        <taxon>Fagales</taxon>
        <taxon>Betulaceae</taxon>
        <taxon>Carpinus</taxon>
    </lineage>
</organism>
<dbReference type="Pfam" id="PF00106">
    <property type="entry name" value="adh_short"/>
    <property type="match status" value="1"/>
</dbReference>
<reference evidence="3 4" key="1">
    <citation type="submission" date="2019-06" db="EMBL/GenBank/DDBJ databases">
        <title>A chromosomal-level reference genome of Carpinus fangiana (Coryloideae, Betulaceae).</title>
        <authorList>
            <person name="Yang X."/>
            <person name="Wang Z."/>
            <person name="Zhang L."/>
            <person name="Hao G."/>
            <person name="Liu J."/>
            <person name="Yang Y."/>
        </authorList>
    </citation>
    <scope>NUCLEOTIDE SEQUENCE [LARGE SCALE GENOMIC DNA]</scope>
    <source>
        <strain evidence="3">Cfa_2016G</strain>
        <tissue evidence="3">Leaf</tissue>
    </source>
</reference>
<dbReference type="AlphaFoldDB" id="A0A5N6KNN9"/>
<accession>A0A5N6KNN9</accession>
<evidence type="ECO:0000313" key="4">
    <source>
        <dbReference type="Proteomes" id="UP000327013"/>
    </source>
</evidence>